<dbReference type="WBParaSite" id="nRc.2.0.1.t41187-RA">
    <property type="protein sequence ID" value="nRc.2.0.1.t41187-RA"/>
    <property type="gene ID" value="nRc.2.0.1.g41187"/>
</dbReference>
<dbReference type="Gene3D" id="3.40.50.10330">
    <property type="entry name" value="Probable inorganic polyphosphate/atp-NAD kinase, domain 1"/>
    <property type="match status" value="1"/>
</dbReference>
<evidence type="ECO:0000313" key="2">
    <source>
        <dbReference type="Proteomes" id="UP000887565"/>
    </source>
</evidence>
<reference evidence="3" key="1">
    <citation type="submission" date="2022-11" db="UniProtKB">
        <authorList>
            <consortium name="WormBaseParasite"/>
        </authorList>
    </citation>
    <scope>IDENTIFICATION</scope>
</reference>
<dbReference type="GO" id="GO:0046512">
    <property type="term" value="P:sphingosine biosynthetic process"/>
    <property type="evidence" value="ECO:0007669"/>
    <property type="project" value="TreeGrafter"/>
</dbReference>
<dbReference type="PANTHER" id="PTHR12358">
    <property type="entry name" value="SPHINGOSINE KINASE"/>
    <property type="match status" value="1"/>
</dbReference>
<keyword evidence="2" id="KW-1185">Reference proteome</keyword>
<organism evidence="2 3">
    <name type="scientific">Romanomermis culicivorax</name>
    <name type="common">Nematode worm</name>
    <dbReference type="NCBI Taxonomy" id="13658"/>
    <lineage>
        <taxon>Eukaryota</taxon>
        <taxon>Metazoa</taxon>
        <taxon>Ecdysozoa</taxon>
        <taxon>Nematoda</taxon>
        <taxon>Enoplea</taxon>
        <taxon>Dorylaimia</taxon>
        <taxon>Mermithida</taxon>
        <taxon>Mermithoidea</taxon>
        <taxon>Mermithidae</taxon>
        <taxon>Romanomermis</taxon>
    </lineage>
</organism>
<evidence type="ECO:0000313" key="3">
    <source>
        <dbReference type="WBParaSite" id="nRc.2.0.1.t41187-RA"/>
    </source>
</evidence>
<dbReference type="PANTHER" id="PTHR12358:SF112">
    <property type="entry name" value="LD11247P-RELATED"/>
    <property type="match status" value="1"/>
</dbReference>
<dbReference type="GO" id="GO:0016020">
    <property type="term" value="C:membrane"/>
    <property type="evidence" value="ECO:0007669"/>
    <property type="project" value="TreeGrafter"/>
</dbReference>
<protein>
    <submittedName>
        <fullName evidence="3">DAGKc domain-containing protein</fullName>
    </submittedName>
</protein>
<dbReference type="InterPro" id="IPR017438">
    <property type="entry name" value="ATP-NAD_kinase_N"/>
</dbReference>
<dbReference type="Proteomes" id="UP000887565">
    <property type="component" value="Unplaced"/>
</dbReference>
<accession>A0A915KQM1</accession>
<proteinExistence type="predicted"/>
<evidence type="ECO:0000259" key="1">
    <source>
        <dbReference type="PROSITE" id="PS50146"/>
    </source>
</evidence>
<dbReference type="AlphaFoldDB" id="A0A915KQM1"/>
<dbReference type="GO" id="GO:0001727">
    <property type="term" value="F:lipid kinase activity"/>
    <property type="evidence" value="ECO:0007669"/>
    <property type="project" value="TreeGrafter"/>
</dbReference>
<dbReference type="Pfam" id="PF00781">
    <property type="entry name" value="DAGK_cat"/>
    <property type="match status" value="1"/>
</dbReference>
<name>A0A915KQM1_ROMCU</name>
<dbReference type="GO" id="GO:0005737">
    <property type="term" value="C:cytoplasm"/>
    <property type="evidence" value="ECO:0007669"/>
    <property type="project" value="TreeGrafter"/>
</dbReference>
<dbReference type="InterPro" id="IPR016064">
    <property type="entry name" value="NAD/diacylglycerol_kinase_sf"/>
</dbReference>
<dbReference type="InterPro" id="IPR050187">
    <property type="entry name" value="Lipid_Phosphate_FormReg"/>
</dbReference>
<sequence>MDEPKSTPLNKTQKAKLIIDLEFEFVSETLVIKCYAQHRDYLRNTVCYTATPLSKVELIILKFGDILRCLLVTEMKDHSKALVIVYYPQSEVTNDICMVKKRRRRVLYLKANDPIKLEFWRDQIYEHCLAEFGFFASISRTNKKLLAFVNPFSGPGRALQIFEKKVSPVFSDAGVSCRVIVTEKAQQAQKWARTMRLDEWDGLVVVSGDGLVFE</sequence>
<feature type="domain" description="DAGKc" evidence="1">
    <location>
        <begin position="140"/>
        <end position="214"/>
    </location>
</feature>
<dbReference type="SUPFAM" id="SSF111331">
    <property type="entry name" value="NAD kinase/diacylglycerol kinase-like"/>
    <property type="match status" value="1"/>
</dbReference>
<dbReference type="InterPro" id="IPR001206">
    <property type="entry name" value="Diacylglycerol_kinase_cat_dom"/>
</dbReference>
<dbReference type="PROSITE" id="PS50146">
    <property type="entry name" value="DAGK"/>
    <property type="match status" value="1"/>
</dbReference>